<dbReference type="Pfam" id="PF01814">
    <property type="entry name" value="Hemerythrin"/>
    <property type="match status" value="1"/>
</dbReference>
<evidence type="ECO:0000313" key="2">
    <source>
        <dbReference type="EMBL" id="KAJ3484781.1"/>
    </source>
</evidence>
<reference evidence="2" key="1">
    <citation type="submission" date="2022-07" db="EMBL/GenBank/DDBJ databases">
        <title>Genome Sequence of Physisporinus lineatus.</title>
        <authorList>
            <person name="Buettner E."/>
        </authorList>
    </citation>
    <scope>NUCLEOTIDE SEQUENCE</scope>
    <source>
        <strain evidence="2">VT162</strain>
    </source>
</reference>
<dbReference type="PANTHER" id="PTHR35585:SF1">
    <property type="entry name" value="HHE DOMAIN PROTEIN (AFU_ORTHOLOGUE AFUA_4G00730)"/>
    <property type="match status" value="1"/>
</dbReference>
<proteinExistence type="predicted"/>
<keyword evidence="3" id="KW-1185">Reference proteome</keyword>
<dbReference type="InterPro" id="IPR012312">
    <property type="entry name" value="Hemerythrin-like"/>
</dbReference>
<sequence length="210" mass="24230">MSHKTLFQAIKDDHEEMYEYHDQYKRARKRNDVEAQGRWARQLTWEVARHAVGEEIVVYPLMQKHLGQRGVELANHDREEHTRVKEDLYELESLTAGSQEFDDLISKIMASLHHHNDSEEIKDLPLLEPAIGREASIEAAADFKTTKKFVPTRPHPSAPNQPPYETLVGFLAAPIDKLKDIFATFPTEREMAEAKDELKTRDHHADATQL</sequence>
<comment type="caution">
    <text evidence="2">The sequence shown here is derived from an EMBL/GenBank/DDBJ whole genome shotgun (WGS) entry which is preliminary data.</text>
</comment>
<evidence type="ECO:0000259" key="1">
    <source>
        <dbReference type="Pfam" id="PF01814"/>
    </source>
</evidence>
<gene>
    <name evidence="2" type="ORF">NLI96_g5402</name>
</gene>
<organism evidence="2 3">
    <name type="scientific">Meripilus lineatus</name>
    <dbReference type="NCBI Taxonomy" id="2056292"/>
    <lineage>
        <taxon>Eukaryota</taxon>
        <taxon>Fungi</taxon>
        <taxon>Dikarya</taxon>
        <taxon>Basidiomycota</taxon>
        <taxon>Agaricomycotina</taxon>
        <taxon>Agaricomycetes</taxon>
        <taxon>Polyporales</taxon>
        <taxon>Meripilaceae</taxon>
        <taxon>Meripilus</taxon>
    </lineage>
</organism>
<dbReference type="Proteomes" id="UP001212997">
    <property type="component" value="Unassembled WGS sequence"/>
</dbReference>
<accession>A0AAD5V4X5</accession>
<evidence type="ECO:0000313" key="3">
    <source>
        <dbReference type="Proteomes" id="UP001212997"/>
    </source>
</evidence>
<dbReference type="PANTHER" id="PTHR35585">
    <property type="entry name" value="HHE DOMAIN PROTEIN (AFU_ORTHOLOGUE AFUA_4G00730)"/>
    <property type="match status" value="1"/>
</dbReference>
<protein>
    <recommendedName>
        <fullName evidence="1">Hemerythrin-like domain-containing protein</fullName>
    </recommendedName>
</protein>
<name>A0AAD5V4X5_9APHY</name>
<dbReference type="EMBL" id="JANAWD010000176">
    <property type="protein sequence ID" value="KAJ3484781.1"/>
    <property type="molecule type" value="Genomic_DNA"/>
</dbReference>
<dbReference type="AlphaFoldDB" id="A0AAD5V4X5"/>
<feature type="domain" description="Hemerythrin-like" evidence="1">
    <location>
        <begin position="7"/>
        <end position="127"/>
    </location>
</feature>